<dbReference type="AlphaFoldDB" id="A0A4R9GEI8"/>
<evidence type="ECO:0000256" key="5">
    <source>
        <dbReference type="ARBA" id="ARBA00022670"/>
    </source>
</evidence>
<evidence type="ECO:0000313" key="11">
    <source>
        <dbReference type="EMBL" id="TGK10207.1"/>
    </source>
</evidence>
<evidence type="ECO:0000256" key="9">
    <source>
        <dbReference type="RuleBase" id="RU362042"/>
    </source>
</evidence>
<dbReference type="GO" id="GO:0006465">
    <property type="term" value="P:signal peptide processing"/>
    <property type="evidence" value="ECO:0007669"/>
    <property type="project" value="InterPro"/>
</dbReference>
<evidence type="ECO:0000256" key="6">
    <source>
        <dbReference type="ARBA" id="ARBA00022801"/>
    </source>
</evidence>
<dbReference type="InterPro" id="IPR019757">
    <property type="entry name" value="Pept_S26A_signal_pept_1_Lys-AS"/>
</dbReference>
<dbReference type="Proteomes" id="UP000298458">
    <property type="component" value="Unassembled WGS sequence"/>
</dbReference>
<dbReference type="PANTHER" id="PTHR43390:SF1">
    <property type="entry name" value="CHLOROPLAST PROCESSING PEPTIDASE"/>
    <property type="match status" value="1"/>
</dbReference>
<evidence type="ECO:0000256" key="3">
    <source>
        <dbReference type="ARBA" id="ARBA00013208"/>
    </source>
</evidence>
<evidence type="ECO:0000256" key="7">
    <source>
        <dbReference type="PIRSR" id="PIRSR600223-1"/>
    </source>
</evidence>
<dbReference type="PROSITE" id="PS00760">
    <property type="entry name" value="SPASE_I_2"/>
    <property type="match status" value="1"/>
</dbReference>
<keyword evidence="12" id="KW-1185">Reference proteome</keyword>
<gene>
    <name evidence="11" type="primary">lepB</name>
    <name evidence="11" type="ORF">EHO60_10190</name>
</gene>
<sequence length="326" mass="37395">MSEPQGIPSKKSLLSAIFQDESVSSTFSFVAIVVLVLAFKSSVLDANNIPSGSMIPTLKIGDFLFVNKMRYSFRMPFTEKELFRYDDPKRGDIVTFIPPERAMTEPGDARDGLFPKRYVKRVIGLPGDTIRITLTNVHRDGHYSTYSAIDYKEKGQAEFKKYNYKEISPGELLYDLDNTRALSAFLYKEEKPGFEHYVLEGSDSLYYHGSDCYKQTGCTIPEGHYMMEGDNRPDSSDSRYWGFVPREDVLGKAAMIYFSVNWRDSVCQYKSGKELAEKGPQQAEQYEGLELRNKCGDPSANWLLRTILYRIPRMEIRWSRIGTILR</sequence>
<dbReference type="PANTHER" id="PTHR43390">
    <property type="entry name" value="SIGNAL PEPTIDASE I"/>
    <property type="match status" value="1"/>
</dbReference>
<dbReference type="InterPro" id="IPR000223">
    <property type="entry name" value="Pept_S26A_signal_pept_1"/>
</dbReference>
<evidence type="ECO:0000256" key="8">
    <source>
        <dbReference type="RuleBase" id="RU003993"/>
    </source>
</evidence>
<feature type="active site" evidence="7">
    <location>
        <position position="53"/>
    </location>
</feature>
<dbReference type="InterPro" id="IPR019533">
    <property type="entry name" value="Peptidase_S26"/>
</dbReference>
<dbReference type="Pfam" id="PF10502">
    <property type="entry name" value="Peptidase_S26"/>
    <property type="match status" value="1"/>
</dbReference>
<dbReference type="NCBIfam" id="TIGR02227">
    <property type="entry name" value="sigpep_I_bact"/>
    <property type="match status" value="1"/>
</dbReference>
<dbReference type="InterPro" id="IPR019758">
    <property type="entry name" value="Pept_S26A_signal_pept_1_CS"/>
</dbReference>
<dbReference type="GO" id="GO:0004252">
    <property type="term" value="F:serine-type endopeptidase activity"/>
    <property type="evidence" value="ECO:0007669"/>
    <property type="project" value="InterPro"/>
</dbReference>
<comment type="caution">
    <text evidence="11">The sequence shown here is derived from an EMBL/GenBank/DDBJ whole genome shotgun (WGS) entry which is preliminary data.</text>
</comment>
<feature type="domain" description="Peptidase S26" evidence="10">
    <location>
        <begin position="28"/>
        <end position="258"/>
    </location>
</feature>
<dbReference type="SUPFAM" id="SSF51306">
    <property type="entry name" value="LexA/Signal peptidase"/>
    <property type="match status" value="1"/>
</dbReference>
<reference evidence="11" key="1">
    <citation type="journal article" date="2019" name="PLoS Negl. Trop. Dis.">
        <title>Revisiting the worldwide diversity of Leptospira species in the environment.</title>
        <authorList>
            <person name="Vincent A.T."/>
            <person name="Schiettekatte O."/>
            <person name="Bourhy P."/>
            <person name="Veyrier F.J."/>
            <person name="Picardeau M."/>
        </authorList>
    </citation>
    <scope>NUCLEOTIDE SEQUENCE [LARGE SCALE GENOMIC DNA]</scope>
    <source>
        <strain evidence="11">SSW15</strain>
    </source>
</reference>
<proteinExistence type="inferred from homology"/>
<dbReference type="RefSeq" id="WP_135768094.1">
    <property type="nucleotide sequence ID" value="NZ_RQET01000007.1"/>
</dbReference>
<organism evidence="11 12">
    <name type="scientific">Leptospira fletcheri</name>
    <dbReference type="NCBI Taxonomy" id="2484981"/>
    <lineage>
        <taxon>Bacteria</taxon>
        <taxon>Pseudomonadati</taxon>
        <taxon>Spirochaetota</taxon>
        <taxon>Spirochaetia</taxon>
        <taxon>Leptospirales</taxon>
        <taxon>Leptospiraceae</taxon>
        <taxon>Leptospira</taxon>
    </lineage>
</organism>
<evidence type="ECO:0000259" key="10">
    <source>
        <dbReference type="Pfam" id="PF10502"/>
    </source>
</evidence>
<dbReference type="EMBL" id="RQET01000007">
    <property type="protein sequence ID" value="TGK10207.1"/>
    <property type="molecule type" value="Genomic_DNA"/>
</dbReference>
<comment type="similarity">
    <text evidence="2 9">Belongs to the peptidase S26 family.</text>
</comment>
<evidence type="ECO:0000256" key="1">
    <source>
        <dbReference type="ARBA" id="ARBA00000677"/>
    </source>
</evidence>
<feature type="active site" evidence="7">
    <location>
        <position position="120"/>
    </location>
</feature>
<dbReference type="GO" id="GO:0009003">
    <property type="term" value="F:signal peptidase activity"/>
    <property type="evidence" value="ECO:0007669"/>
    <property type="project" value="UniProtKB-EC"/>
</dbReference>
<dbReference type="OrthoDB" id="9802919at2"/>
<keyword evidence="6 8" id="KW-0378">Hydrolase</keyword>
<accession>A0A4R9GEI8</accession>
<name>A0A4R9GEI8_9LEPT</name>
<dbReference type="InterPro" id="IPR019756">
    <property type="entry name" value="Pept_S26A_signal_pept_1_Ser-AS"/>
</dbReference>
<keyword evidence="5 8" id="KW-0645">Protease</keyword>
<evidence type="ECO:0000256" key="2">
    <source>
        <dbReference type="ARBA" id="ARBA00009370"/>
    </source>
</evidence>
<dbReference type="PROSITE" id="PS00501">
    <property type="entry name" value="SPASE_I_1"/>
    <property type="match status" value="1"/>
</dbReference>
<evidence type="ECO:0000256" key="4">
    <source>
        <dbReference type="ARBA" id="ARBA00019232"/>
    </source>
</evidence>
<dbReference type="GO" id="GO:0016020">
    <property type="term" value="C:membrane"/>
    <property type="evidence" value="ECO:0007669"/>
    <property type="project" value="UniProtKB-SubCell"/>
</dbReference>
<dbReference type="EC" id="3.4.21.89" evidence="3 8"/>
<dbReference type="InterPro" id="IPR036286">
    <property type="entry name" value="LexA/Signal_pep-like_sf"/>
</dbReference>
<protein>
    <recommendedName>
        <fullName evidence="4 8">Signal peptidase I</fullName>
        <ecNumber evidence="3 8">3.4.21.89</ecNumber>
    </recommendedName>
</protein>
<dbReference type="PROSITE" id="PS00761">
    <property type="entry name" value="SPASE_I_3"/>
    <property type="match status" value="1"/>
</dbReference>
<comment type="catalytic activity">
    <reaction evidence="1 8">
        <text>Cleavage of hydrophobic, N-terminal signal or leader sequences from secreted and periplasmic proteins.</text>
        <dbReference type="EC" id="3.4.21.89"/>
    </reaction>
</comment>
<dbReference type="PRINTS" id="PR00727">
    <property type="entry name" value="LEADERPTASE"/>
</dbReference>
<dbReference type="Gene3D" id="2.10.109.10">
    <property type="entry name" value="Umud Fragment, subunit A"/>
    <property type="match status" value="1"/>
</dbReference>
<comment type="subcellular location">
    <subcellularLocation>
        <location evidence="9">Membrane</location>
        <topology evidence="9">Single-pass type II membrane protein</topology>
    </subcellularLocation>
</comment>
<dbReference type="CDD" id="cd06530">
    <property type="entry name" value="S26_SPase_I"/>
    <property type="match status" value="1"/>
</dbReference>
<evidence type="ECO:0000313" key="12">
    <source>
        <dbReference type="Proteomes" id="UP000298458"/>
    </source>
</evidence>